<name>A0AAV3T3P5_9EURY</name>
<dbReference type="Gene3D" id="3.40.50.2000">
    <property type="entry name" value="Glycogen Phosphorylase B"/>
    <property type="match status" value="2"/>
</dbReference>
<dbReference type="Proteomes" id="UP001500194">
    <property type="component" value="Unassembled WGS sequence"/>
</dbReference>
<accession>A0AAV3T3P5</accession>
<sequence>MVNIAFVTYYCPHYRTGFFEQFESRLEGDLDPKIFFTDHKENWQAYGDFDYEVLPRLKPRESYEVAPTLFYRLWQYDPDVIVSGPVEQFAAHASYLYAKATGTPFVLWTGEWTLPKTTLRTLTFPLIRRIYHGADSLAVYGPHIRDYAADLGVNRDKIHLAWNTTDIEYFQNPSEDDARELRDRLDIPEDAPVALYVGRHVKEKGLEYLIDAFREIVDDIEPTPYLLIVGDGDRRDELEERAADLDTVLFPGYVENKDLPPYYGLADVFVLPSIQTEIFREPWGLVVTEAMASGTPVITTSEVGIAAAGVVKDGENGYIVPERNPMVLADRLERLLTDEGLQSAMGETAAEVISQYDYDKMVDGFVSAIDNALGTQSIDS</sequence>
<evidence type="ECO:0000259" key="1">
    <source>
        <dbReference type="Pfam" id="PF00534"/>
    </source>
</evidence>
<organism evidence="2 3">
    <name type="scientific">Salarchaeum japonicum</name>
    <dbReference type="NCBI Taxonomy" id="555573"/>
    <lineage>
        <taxon>Archaea</taxon>
        <taxon>Methanobacteriati</taxon>
        <taxon>Methanobacteriota</taxon>
        <taxon>Stenosarchaea group</taxon>
        <taxon>Halobacteria</taxon>
        <taxon>Halobacteriales</taxon>
        <taxon>Halobacteriaceae</taxon>
    </lineage>
</organism>
<feature type="domain" description="Glycosyl transferase family 1" evidence="1">
    <location>
        <begin position="179"/>
        <end position="351"/>
    </location>
</feature>
<dbReference type="Pfam" id="PF00534">
    <property type="entry name" value="Glycos_transf_1"/>
    <property type="match status" value="1"/>
</dbReference>
<protein>
    <recommendedName>
        <fullName evidence="1">Glycosyl transferase family 1 domain-containing protein</fullName>
    </recommendedName>
</protein>
<dbReference type="PANTHER" id="PTHR45947">
    <property type="entry name" value="SULFOQUINOVOSYL TRANSFERASE SQD2"/>
    <property type="match status" value="1"/>
</dbReference>
<dbReference type="PANTHER" id="PTHR45947:SF3">
    <property type="entry name" value="SULFOQUINOVOSYL TRANSFERASE SQD2"/>
    <property type="match status" value="1"/>
</dbReference>
<evidence type="ECO:0000313" key="3">
    <source>
        <dbReference type="Proteomes" id="UP001500194"/>
    </source>
</evidence>
<dbReference type="GeneID" id="68573301"/>
<keyword evidence="3" id="KW-1185">Reference proteome</keyword>
<comment type="caution">
    <text evidence="2">The sequence shown here is derived from an EMBL/GenBank/DDBJ whole genome shotgun (WGS) entry which is preliminary data.</text>
</comment>
<proteinExistence type="predicted"/>
<dbReference type="SUPFAM" id="SSF53756">
    <property type="entry name" value="UDP-Glycosyltransferase/glycogen phosphorylase"/>
    <property type="match status" value="1"/>
</dbReference>
<gene>
    <name evidence="2" type="ORF">GCM10009019_20180</name>
</gene>
<dbReference type="AlphaFoldDB" id="A0AAV3T3P5"/>
<reference evidence="2 3" key="1">
    <citation type="journal article" date="2019" name="Int. J. Syst. Evol. Microbiol.">
        <title>The Global Catalogue of Microorganisms (GCM) 10K type strain sequencing project: providing services to taxonomists for standard genome sequencing and annotation.</title>
        <authorList>
            <consortium name="The Broad Institute Genomics Platform"/>
            <consortium name="The Broad Institute Genome Sequencing Center for Infectious Disease"/>
            <person name="Wu L."/>
            <person name="Ma J."/>
        </authorList>
    </citation>
    <scope>NUCLEOTIDE SEQUENCE [LARGE SCALE GENOMIC DNA]</scope>
    <source>
        <strain evidence="2 3">JCM 16327</strain>
    </source>
</reference>
<dbReference type="GO" id="GO:0016757">
    <property type="term" value="F:glycosyltransferase activity"/>
    <property type="evidence" value="ECO:0007669"/>
    <property type="project" value="InterPro"/>
</dbReference>
<dbReference type="InterPro" id="IPR001296">
    <property type="entry name" value="Glyco_trans_1"/>
</dbReference>
<dbReference type="RefSeq" id="WP_227259974.1">
    <property type="nucleotide sequence ID" value="NZ_BAAADU010000002.1"/>
</dbReference>
<dbReference type="InterPro" id="IPR050194">
    <property type="entry name" value="Glycosyltransferase_grp1"/>
</dbReference>
<dbReference type="CDD" id="cd03801">
    <property type="entry name" value="GT4_PimA-like"/>
    <property type="match status" value="1"/>
</dbReference>
<evidence type="ECO:0000313" key="2">
    <source>
        <dbReference type="EMBL" id="GAA0656220.1"/>
    </source>
</evidence>
<dbReference type="EMBL" id="BAAADU010000002">
    <property type="protein sequence ID" value="GAA0656220.1"/>
    <property type="molecule type" value="Genomic_DNA"/>
</dbReference>